<protein>
    <recommendedName>
        <fullName evidence="3">Integrase catalytic domain-containing protein</fullName>
    </recommendedName>
</protein>
<accession>A0ABN3E4X5</accession>
<reference evidence="1 2" key="1">
    <citation type="journal article" date="2019" name="Int. J. Syst. Evol. Microbiol.">
        <title>The Global Catalogue of Microorganisms (GCM) 10K type strain sequencing project: providing services to taxonomists for standard genome sequencing and annotation.</title>
        <authorList>
            <consortium name="The Broad Institute Genomics Platform"/>
            <consortium name="The Broad Institute Genome Sequencing Center for Infectious Disease"/>
            <person name="Wu L."/>
            <person name="Ma J."/>
        </authorList>
    </citation>
    <scope>NUCLEOTIDE SEQUENCE [LARGE SCALE GENOMIC DNA]</scope>
    <source>
        <strain evidence="1 2">JCM 7356</strain>
    </source>
</reference>
<sequence>MRLVGDMTELVTGEGKLYLATYIDLATKVVGRALADHHRAELPIVALRLAAGREGLRRAASYTPIAAARVDLH</sequence>
<dbReference type="EMBL" id="BAAATR010000013">
    <property type="protein sequence ID" value="GAA2248716.1"/>
    <property type="molecule type" value="Genomic_DNA"/>
</dbReference>
<evidence type="ECO:0008006" key="3">
    <source>
        <dbReference type="Google" id="ProtNLM"/>
    </source>
</evidence>
<comment type="caution">
    <text evidence="1">The sequence shown here is derived from an EMBL/GenBank/DDBJ whole genome shotgun (WGS) entry which is preliminary data.</text>
</comment>
<evidence type="ECO:0000313" key="1">
    <source>
        <dbReference type="EMBL" id="GAA2248716.1"/>
    </source>
</evidence>
<evidence type="ECO:0000313" key="2">
    <source>
        <dbReference type="Proteomes" id="UP001500305"/>
    </source>
</evidence>
<gene>
    <name evidence="1" type="ORF">GCM10010430_34060</name>
</gene>
<keyword evidence="2" id="KW-1185">Reference proteome</keyword>
<name>A0ABN3E4X5_9ACTN</name>
<dbReference type="Proteomes" id="UP001500305">
    <property type="component" value="Unassembled WGS sequence"/>
</dbReference>
<proteinExistence type="predicted"/>
<organism evidence="1 2">
    <name type="scientific">Kitasatospora cystarginea</name>
    <dbReference type="NCBI Taxonomy" id="58350"/>
    <lineage>
        <taxon>Bacteria</taxon>
        <taxon>Bacillati</taxon>
        <taxon>Actinomycetota</taxon>
        <taxon>Actinomycetes</taxon>
        <taxon>Kitasatosporales</taxon>
        <taxon>Streptomycetaceae</taxon>
        <taxon>Kitasatospora</taxon>
    </lineage>
</organism>